<evidence type="ECO:0000313" key="5">
    <source>
        <dbReference type="EMBL" id="QNM84099.1"/>
    </source>
</evidence>
<dbReference type="InterPro" id="IPR019888">
    <property type="entry name" value="Tscrpt_reg_AsnC-like"/>
</dbReference>
<dbReference type="InterPro" id="IPR036388">
    <property type="entry name" value="WH-like_DNA-bd_sf"/>
</dbReference>
<evidence type="ECO:0000256" key="3">
    <source>
        <dbReference type="ARBA" id="ARBA00023163"/>
    </source>
</evidence>
<proteinExistence type="predicted"/>
<dbReference type="PRINTS" id="PR00033">
    <property type="entry name" value="HTHASNC"/>
</dbReference>
<dbReference type="InterPro" id="IPR011991">
    <property type="entry name" value="ArsR-like_HTH"/>
</dbReference>
<dbReference type="Proteomes" id="UP000515861">
    <property type="component" value="Chromosome"/>
</dbReference>
<dbReference type="AlphaFoldDB" id="A0A7G9L650"/>
<dbReference type="InterPro" id="IPR019887">
    <property type="entry name" value="Tscrpt_reg_AsnC/Lrp_C"/>
</dbReference>
<dbReference type="InterPro" id="IPR000485">
    <property type="entry name" value="AsnC-type_HTH_dom"/>
</dbReference>
<dbReference type="KEGG" id="ssau:H8M03_10965"/>
<feature type="domain" description="HTH asnC-type" evidence="4">
    <location>
        <begin position="25"/>
        <end position="86"/>
    </location>
</feature>
<dbReference type="GO" id="GO:0005829">
    <property type="term" value="C:cytosol"/>
    <property type="evidence" value="ECO:0007669"/>
    <property type="project" value="TreeGrafter"/>
</dbReference>
<reference evidence="5 6" key="1">
    <citation type="submission" date="2020-08" db="EMBL/GenBank/DDBJ databases">
        <title>Sphingomonas sp. sand1-3 16S ribosomal RNA gene Genome sequencing and assembly.</title>
        <authorList>
            <person name="Kang M."/>
        </authorList>
    </citation>
    <scope>NUCLEOTIDE SEQUENCE [LARGE SCALE GENOMIC DNA]</scope>
    <source>
        <strain evidence="6">sand1-3</strain>
    </source>
</reference>
<dbReference type="CDD" id="cd00090">
    <property type="entry name" value="HTH_ARSR"/>
    <property type="match status" value="1"/>
</dbReference>
<keyword evidence="2" id="KW-0238">DNA-binding</keyword>
<keyword evidence="3" id="KW-0804">Transcription</keyword>
<gene>
    <name evidence="5" type="ORF">H8M03_10965</name>
</gene>
<dbReference type="EMBL" id="CP060697">
    <property type="protein sequence ID" value="QNM84099.1"/>
    <property type="molecule type" value="Genomic_DNA"/>
</dbReference>
<keyword evidence="1" id="KW-0805">Transcription regulation</keyword>
<dbReference type="GO" id="GO:0006355">
    <property type="term" value="P:regulation of DNA-templated transcription"/>
    <property type="evidence" value="ECO:0007669"/>
    <property type="project" value="UniProtKB-ARBA"/>
</dbReference>
<evidence type="ECO:0000256" key="2">
    <source>
        <dbReference type="ARBA" id="ARBA00023125"/>
    </source>
</evidence>
<dbReference type="Gene3D" id="3.30.70.920">
    <property type="match status" value="1"/>
</dbReference>
<dbReference type="InterPro" id="IPR036390">
    <property type="entry name" value="WH_DNA-bd_sf"/>
</dbReference>
<dbReference type="PROSITE" id="PS50956">
    <property type="entry name" value="HTH_ASNC_2"/>
    <property type="match status" value="1"/>
</dbReference>
<evidence type="ECO:0000256" key="1">
    <source>
        <dbReference type="ARBA" id="ARBA00023015"/>
    </source>
</evidence>
<dbReference type="SMART" id="SM00344">
    <property type="entry name" value="HTH_ASNC"/>
    <property type="match status" value="1"/>
</dbReference>
<dbReference type="InterPro" id="IPR011008">
    <property type="entry name" value="Dimeric_a/b-barrel"/>
</dbReference>
<evidence type="ECO:0000313" key="6">
    <source>
        <dbReference type="Proteomes" id="UP000515861"/>
    </source>
</evidence>
<organism evidence="5 6">
    <name type="scientific">Sphingomonas sabuli</name>
    <dbReference type="NCBI Taxonomy" id="2764186"/>
    <lineage>
        <taxon>Bacteria</taxon>
        <taxon>Pseudomonadati</taxon>
        <taxon>Pseudomonadota</taxon>
        <taxon>Alphaproteobacteria</taxon>
        <taxon>Sphingomonadales</taxon>
        <taxon>Sphingomonadaceae</taxon>
        <taxon>Sphingomonas</taxon>
    </lineage>
</organism>
<dbReference type="SUPFAM" id="SSF54909">
    <property type="entry name" value="Dimeric alpha+beta barrel"/>
    <property type="match status" value="1"/>
</dbReference>
<dbReference type="SUPFAM" id="SSF46785">
    <property type="entry name" value="Winged helix' DNA-binding domain"/>
    <property type="match status" value="1"/>
</dbReference>
<keyword evidence="6" id="KW-1185">Reference proteome</keyword>
<evidence type="ECO:0000259" key="4">
    <source>
        <dbReference type="PROSITE" id="PS50956"/>
    </source>
</evidence>
<dbReference type="PROSITE" id="PS00519">
    <property type="entry name" value="HTH_ASNC_1"/>
    <property type="match status" value="1"/>
</dbReference>
<dbReference type="Pfam" id="PF01037">
    <property type="entry name" value="AsnC_trans_reg"/>
    <property type="match status" value="1"/>
</dbReference>
<dbReference type="Gene3D" id="1.10.10.10">
    <property type="entry name" value="Winged helix-like DNA-binding domain superfamily/Winged helix DNA-binding domain"/>
    <property type="match status" value="1"/>
</dbReference>
<dbReference type="PANTHER" id="PTHR30154">
    <property type="entry name" value="LEUCINE-RESPONSIVE REGULATORY PROTEIN"/>
    <property type="match status" value="1"/>
</dbReference>
<accession>A0A7G9L650</accession>
<dbReference type="GO" id="GO:0043565">
    <property type="term" value="F:sequence-specific DNA binding"/>
    <property type="evidence" value="ECO:0007669"/>
    <property type="project" value="InterPro"/>
</dbReference>
<dbReference type="InterPro" id="IPR019885">
    <property type="entry name" value="Tscrpt_reg_HTH_AsnC-type_CS"/>
</dbReference>
<sequence length="173" mass="19125">MSKPLLVSEQQAEASKDHRFGKFSLDRIDAAILRELSKDARLPRAELSRRVGLSTPSVADRVRRLEDVGVIRGYHADIDPACLGYGLALLIRARPLPGQMQNMIEAIRSTPQIVSCDRVSGEDCFVARAHVHDVIEMEAVIDRIVPFGATNSSVVQSSPVENRIEQLISLARK</sequence>
<protein>
    <submittedName>
        <fullName evidence="5">Lrp/AsnC family transcriptional regulator</fullName>
    </submittedName>
</protein>
<name>A0A7G9L650_9SPHN</name>
<dbReference type="GO" id="GO:0043200">
    <property type="term" value="P:response to amino acid"/>
    <property type="evidence" value="ECO:0007669"/>
    <property type="project" value="TreeGrafter"/>
</dbReference>
<dbReference type="Pfam" id="PF13412">
    <property type="entry name" value="HTH_24"/>
    <property type="match status" value="1"/>
</dbReference>
<dbReference type="PANTHER" id="PTHR30154:SF53">
    <property type="entry name" value="HTH-TYPE TRANSCRIPTIONAL REGULATOR LRPC"/>
    <property type="match status" value="1"/>
</dbReference>